<dbReference type="SMART" id="SM00256">
    <property type="entry name" value="FBOX"/>
    <property type="match status" value="1"/>
</dbReference>
<dbReference type="InterPro" id="IPR036047">
    <property type="entry name" value="F-box-like_dom_sf"/>
</dbReference>
<evidence type="ECO:0000259" key="1">
    <source>
        <dbReference type="PROSITE" id="PS50181"/>
    </source>
</evidence>
<dbReference type="Gramene" id="Tc09v2_t023350.1">
    <property type="protein sequence ID" value="Tc09v2_p023350.1"/>
    <property type="gene ID" value="Tc09v2_g023350"/>
</dbReference>
<dbReference type="InterPro" id="IPR055290">
    <property type="entry name" value="At3g26010-like"/>
</dbReference>
<dbReference type="Pfam" id="PF00646">
    <property type="entry name" value="F-box"/>
    <property type="match status" value="1"/>
</dbReference>
<dbReference type="RefSeq" id="XP_017982204.1">
    <property type="nucleotide sequence ID" value="XM_018126715.1"/>
</dbReference>
<dbReference type="PANTHER" id="PTHR35546">
    <property type="entry name" value="F-BOX PROTEIN INTERACTION DOMAIN PROTEIN-RELATED"/>
    <property type="match status" value="1"/>
</dbReference>
<dbReference type="CDD" id="cd22157">
    <property type="entry name" value="F-box_AtFBW1-like"/>
    <property type="match status" value="1"/>
</dbReference>
<organism evidence="2 3">
    <name type="scientific">Theobroma cacao</name>
    <name type="common">Cacao</name>
    <name type="synonym">Cocoa</name>
    <dbReference type="NCBI Taxonomy" id="3641"/>
    <lineage>
        <taxon>Eukaryota</taxon>
        <taxon>Viridiplantae</taxon>
        <taxon>Streptophyta</taxon>
        <taxon>Embryophyta</taxon>
        <taxon>Tracheophyta</taxon>
        <taxon>Spermatophyta</taxon>
        <taxon>Magnoliopsida</taxon>
        <taxon>eudicotyledons</taxon>
        <taxon>Gunneridae</taxon>
        <taxon>Pentapetalae</taxon>
        <taxon>rosids</taxon>
        <taxon>malvids</taxon>
        <taxon>Malvales</taxon>
        <taxon>Malvaceae</taxon>
        <taxon>Byttnerioideae</taxon>
        <taxon>Theobroma</taxon>
    </lineage>
</organism>
<proteinExistence type="predicted"/>
<sequence>MIKMAETSNGTLAEQLLIDDSDVPDWLLTEILQRLPVKHIFMFKCVSKRWFTLISDPFFARSYATRINRSLSLSTSQPWNLLFRYLFEDCPIKILALSNGLLLCSESFYWQKNYYICNLLIRHEIDE</sequence>
<dbReference type="PANTHER" id="PTHR35546:SF25">
    <property type="entry name" value="F-BOX DOMAIN-CONTAINING PROTEIN"/>
    <property type="match status" value="1"/>
</dbReference>
<dbReference type="Gene3D" id="1.20.1280.50">
    <property type="match status" value="1"/>
</dbReference>
<dbReference type="PROSITE" id="PS50181">
    <property type="entry name" value="FBOX"/>
    <property type="match status" value="1"/>
</dbReference>
<evidence type="ECO:0000313" key="3">
    <source>
        <dbReference type="RefSeq" id="XP_017982204.1"/>
    </source>
</evidence>
<accession>A0AB32WSU9</accession>
<dbReference type="KEGG" id="tcc:18590287"/>
<reference evidence="2" key="1">
    <citation type="journal article" date="1997" name="Nucleic Acids Res.">
        <title>tRNAscan-SE: a program for improved detection of transfer RNA genes in genomic sequence.</title>
        <authorList>
            <person name="Lowe T.M."/>
            <person name="Eddy S.R."/>
        </authorList>
    </citation>
    <scope>NUCLEOTIDE SEQUENCE [LARGE SCALE GENOMIC DNA]</scope>
    <source>
        <strain evidence="2">r\B97-61/B2</strain>
    </source>
</reference>
<dbReference type="AlphaFoldDB" id="A0AB32WSU9"/>
<dbReference type="InterPro" id="IPR001810">
    <property type="entry name" value="F-box_dom"/>
</dbReference>
<gene>
    <name evidence="3" type="primary">LOC18590287</name>
</gene>
<dbReference type="Proteomes" id="UP000694886">
    <property type="component" value="Chromosome 9"/>
</dbReference>
<dbReference type="GeneID" id="18590287"/>
<reference evidence="3" key="2">
    <citation type="submission" date="2025-08" db="UniProtKB">
        <authorList>
            <consortium name="RefSeq"/>
        </authorList>
    </citation>
    <scope>IDENTIFICATION</scope>
</reference>
<dbReference type="SUPFAM" id="SSF81383">
    <property type="entry name" value="F-box domain"/>
    <property type="match status" value="1"/>
</dbReference>
<protein>
    <submittedName>
        <fullName evidence="3">F-box/kelch-repeat protein At3g23880</fullName>
    </submittedName>
</protein>
<name>A0AB32WSU9_THECC</name>
<feature type="domain" description="F-box" evidence="1">
    <location>
        <begin position="17"/>
        <end position="66"/>
    </location>
</feature>
<evidence type="ECO:0000313" key="2">
    <source>
        <dbReference type="Proteomes" id="UP000694886"/>
    </source>
</evidence>